<dbReference type="PATRIC" id="fig|1003181.4.peg.2519"/>
<feature type="non-terminal residue" evidence="2">
    <location>
        <position position="1"/>
    </location>
</feature>
<evidence type="ECO:0000256" key="1">
    <source>
        <dbReference type="SAM" id="Phobius"/>
    </source>
</evidence>
<comment type="caution">
    <text evidence="2">The sequence shown here is derived from an EMBL/GenBank/DDBJ whole genome shotgun (WGS) entry which is preliminary data.</text>
</comment>
<gene>
    <name evidence="2" type="ORF">THIOM_001825</name>
</gene>
<dbReference type="AlphaFoldDB" id="A0A176S2P4"/>
<keyword evidence="1" id="KW-1133">Transmembrane helix</keyword>
<keyword evidence="1" id="KW-0472">Membrane</keyword>
<dbReference type="Proteomes" id="UP000076962">
    <property type="component" value="Unassembled WGS sequence"/>
</dbReference>
<protein>
    <submittedName>
        <fullName evidence="2">Na+/H+ exchange protein</fullName>
    </submittedName>
</protein>
<evidence type="ECO:0000313" key="3">
    <source>
        <dbReference type="Proteomes" id="UP000076962"/>
    </source>
</evidence>
<name>A0A176S2P4_9GAMM</name>
<organism evidence="2 3">
    <name type="scientific">Candidatus Thiomargarita nelsonii</name>
    <dbReference type="NCBI Taxonomy" id="1003181"/>
    <lineage>
        <taxon>Bacteria</taxon>
        <taxon>Pseudomonadati</taxon>
        <taxon>Pseudomonadota</taxon>
        <taxon>Gammaproteobacteria</taxon>
        <taxon>Thiotrichales</taxon>
        <taxon>Thiotrichaceae</taxon>
        <taxon>Thiomargarita</taxon>
    </lineage>
</organism>
<accession>A0A176S2P4</accession>
<feature type="transmembrane region" description="Helical" evidence="1">
    <location>
        <begin position="133"/>
        <end position="156"/>
    </location>
</feature>
<reference evidence="2 3" key="1">
    <citation type="submission" date="2016-05" db="EMBL/GenBank/DDBJ databases">
        <title>Single-cell genome of chain-forming Candidatus Thiomargarita nelsonii and comparison to other large sulfur-oxidizing bacteria.</title>
        <authorList>
            <person name="Winkel M."/>
            <person name="Salman V."/>
            <person name="Woyke T."/>
            <person name="Schulz-Vogt H."/>
            <person name="Richter M."/>
            <person name="Flood B."/>
            <person name="Bailey J."/>
            <person name="Amann R."/>
            <person name="Mussmann M."/>
        </authorList>
    </citation>
    <scope>NUCLEOTIDE SEQUENCE [LARGE SCALE GENOMIC DNA]</scope>
    <source>
        <strain evidence="2 3">THI036</strain>
    </source>
</reference>
<feature type="transmembrane region" description="Helical" evidence="1">
    <location>
        <begin position="162"/>
        <end position="184"/>
    </location>
</feature>
<feature type="transmembrane region" description="Helical" evidence="1">
    <location>
        <begin position="31"/>
        <end position="51"/>
    </location>
</feature>
<keyword evidence="1" id="KW-0812">Transmembrane</keyword>
<evidence type="ECO:0000313" key="2">
    <source>
        <dbReference type="EMBL" id="OAD22372.1"/>
    </source>
</evidence>
<dbReference type="InterPro" id="IPR038770">
    <property type="entry name" value="Na+/solute_symporter_sf"/>
</dbReference>
<proteinExistence type="predicted"/>
<feature type="transmembrane region" description="Helical" evidence="1">
    <location>
        <begin position="98"/>
        <end position="121"/>
    </location>
</feature>
<keyword evidence="3" id="KW-1185">Reference proteome</keyword>
<dbReference type="EMBL" id="LUTY01000987">
    <property type="protein sequence ID" value="OAD22372.1"/>
    <property type="molecule type" value="Genomic_DNA"/>
</dbReference>
<sequence length="198" mass="21751">CMIVRKTISTHTQKEHEFQEDILEKPIEKRVTLLVSTIFMVLVGLSMPAIVDIAGSSAEVNLIDQKIIDAYLIEESGDSQDDLIPGQSPNLEALPMSWGWIAIHVLIVTLIANLGKLFPLFCYRKEAHWKERLALAVGMFPRGEVGAGVLIISISYGIGGAMITVAMLSLALNLLLTGIFIVIVKKLLDSVEIKIKNN</sequence>
<dbReference type="Gene3D" id="1.20.1530.20">
    <property type="match status" value="1"/>
</dbReference>